<accession>A0ABQ9WN52</accession>
<evidence type="ECO:0000313" key="1">
    <source>
        <dbReference type="EMBL" id="KAK2121672.1"/>
    </source>
</evidence>
<reference evidence="1 2" key="1">
    <citation type="submission" date="2023-05" db="EMBL/GenBank/DDBJ databases">
        <title>B98-5 Cell Line De Novo Hybrid Assembly: An Optical Mapping Approach.</title>
        <authorList>
            <person name="Kananen K."/>
            <person name="Auerbach J.A."/>
            <person name="Kautto E."/>
            <person name="Blachly J.S."/>
        </authorList>
    </citation>
    <scope>NUCLEOTIDE SEQUENCE [LARGE SCALE GENOMIC DNA]</scope>
    <source>
        <strain evidence="1">B95-8</strain>
        <tissue evidence="1">Cell line</tissue>
    </source>
</reference>
<gene>
    <name evidence="1" type="ORF">P7K49_003058</name>
</gene>
<dbReference type="Proteomes" id="UP001266305">
    <property type="component" value="Unassembled WGS sequence"/>
</dbReference>
<organism evidence="1 2">
    <name type="scientific">Saguinus oedipus</name>
    <name type="common">Cotton-top tamarin</name>
    <name type="synonym">Oedipomidas oedipus</name>
    <dbReference type="NCBI Taxonomy" id="9490"/>
    <lineage>
        <taxon>Eukaryota</taxon>
        <taxon>Metazoa</taxon>
        <taxon>Chordata</taxon>
        <taxon>Craniata</taxon>
        <taxon>Vertebrata</taxon>
        <taxon>Euteleostomi</taxon>
        <taxon>Mammalia</taxon>
        <taxon>Eutheria</taxon>
        <taxon>Euarchontoglires</taxon>
        <taxon>Primates</taxon>
        <taxon>Haplorrhini</taxon>
        <taxon>Platyrrhini</taxon>
        <taxon>Cebidae</taxon>
        <taxon>Callitrichinae</taxon>
        <taxon>Saguinus</taxon>
    </lineage>
</organism>
<sequence>MSGENSFVPPELAAIRRLSRKKLTVDENGIFFLQTIPPSQCSPDAGVILCSSQLGMGWT</sequence>
<protein>
    <submittedName>
        <fullName evidence="1">Uncharacterized protein</fullName>
    </submittedName>
</protein>
<proteinExistence type="predicted"/>
<dbReference type="EMBL" id="JASSZA010000001">
    <property type="protein sequence ID" value="KAK2121672.1"/>
    <property type="molecule type" value="Genomic_DNA"/>
</dbReference>
<evidence type="ECO:0000313" key="2">
    <source>
        <dbReference type="Proteomes" id="UP001266305"/>
    </source>
</evidence>
<keyword evidence="2" id="KW-1185">Reference proteome</keyword>
<name>A0ABQ9WN52_SAGOE</name>
<feature type="non-terminal residue" evidence="1">
    <location>
        <position position="59"/>
    </location>
</feature>
<comment type="caution">
    <text evidence="1">The sequence shown here is derived from an EMBL/GenBank/DDBJ whole genome shotgun (WGS) entry which is preliminary data.</text>
</comment>